<feature type="region of interest" description="Disordered" evidence="1">
    <location>
        <begin position="18"/>
        <end position="47"/>
    </location>
</feature>
<accession>A0A8S5NJE7</accession>
<organism evidence="2">
    <name type="scientific">Myoviridae sp. ctyD07</name>
    <dbReference type="NCBI Taxonomy" id="2826716"/>
    <lineage>
        <taxon>Viruses</taxon>
        <taxon>Duplodnaviria</taxon>
        <taxon>Heunggongvirae</taxon>
        <taxon>Uroviricota</taxon>
        <taxon>Caudoviricetes</taxon>
    </lineage>
</organism>
<reference evidence="2" key="1">
    <citation type="journal article" date="2021" name="Proc. Natl. Acad. Sci. U.S.A.">
        <title>A Catalog of Tens of Thousands of Viruses from Human Metagenomes Reveals Hidden Associations with Chronic Diseases.</title>
        <authorList>
            <person name="Tisza M.J."/>
            <person name="Buck C.B."/>
        </authorList>
    </citation>
    <scope>NUCLEOTIDE SEQUENCE</scope>
    <source>
        <strain evidence="2">CtyD07</strain>
    </source>
</reference>
<evidence type="ECO:0000256" key="1">
    <source>
        <dbReference type="SAM" id="MobiDB-lite"/>
    </source>
</evidence>
<dbReference type="EMBL" id="BK015184">
    <property type="protein sequence ID" value="DAD94862.1"/>
    <property type="molecule type" value="Genomic_DNA"/>
</dbReference>
<name>A0A8S5NJE7_9CAUD</name>
<feature type="compositionally biased region" description="Basic residues" evidence="1">
    <location>
        <begin position="18"/>
        <end position="42"/>
    </location>
</feature>
<protein>
    <submittedName>
        <fullName evidence="2">Lysozyme family protein</fullName>
    </submittedName>
</protein>
<sequence length="80" mass="9307">MISTSIQGFFHVRQIHPIHRTRPLPRGRLRQSPSRPRRRNQLGHHQAYRNTKLGTFTSFGKGWVRRVAQNLIHAAADNTD</sequence>
<proteinExistence type="predicted"/>
<evidence type="ECO:0000313" key="2">
    <source>
        <dbReference type="EMBL" id="DAD94862.1"/>
    </source>
</evidence>